<feature type="non-terminal residue" evidence="1">
    <location>
        <position position="174"/>
    </location>
</feature>
<proteinExistence type="predicted"/>
<protein>
    <submittedName>
        <fullName evidence="1">Uncharacterized protein</fullName>
    </submittedName>
</protein>
<dbReference type="EMBL" id="BTSY01000002">
    <property type="protein sequence ID" value="GMT17014.1"/>
    <property type="molecule type" value="Genomic_DNA"/>
</dbReference>
<reference evidence="1" key="1">
    <citation type="submission" date="2023-10" db="EMBL/GenBank/DDBJ databases">
        <title>Genome assembly of Pristionchus species.</title>
        <authorList>
            <person name="Yoshida K."/>
            <person name="Sommer R.J."/>
        </authorList>
    </citation>
    <scope>NUCLEOTIDE SEQUENCE</scope>
    <source>
        <strain evidence="1">RS5133</strain>
    </source>
</reference>
<dbReference type="Proteomes" id="UP001432322">
    <property type="component" value="Unassembled WGS sequence"/>
</dbReference>
<name>A0AAV5VC46_9BILA</name>
<evidence type="ECO:0000313" key="1">
    <source>
        <dbReference type="EMBL" id="GMT17014.1"/>
    </source>
</evidence>
<comment type="caution">
    <text evidence="1">The sequence shown here is derived from an EMBL/GenBank/DDBJ whole genome shotgun (WGS) entry which is preliminary data.</text>
</comment>
<accession>A0AAV5VC46</accession>
<dbReference type="AlphaFoldDB" id="A0AAV5VC46"/>
<feature type="non-terminal residue" evidence="1">
    <location>
        <position position="1"/>
    </location>
</feature>
<gene>
    <name evidence="1" type="ORF">PFISCL1PPCAC_8311</name>
</gene>
<organism evidence="1 2">
    <name type="scientific">Pristionchus fissidentatus</name>
    <dbReference type="NCBI Taxonomy" id="1538716"/>
    <lineage>
        <taxon>Eukaryota</taxon>
        <taxon>Metazoa</taxon>
        <taxon>Ecdysozoa</taxon>
        <taxon>Nematoda</taxon>
        <taxon>Chromadorea</taxon>
        <taxon>Rhabditida</taxon>
        <taxon>Rhabditina</taxon>
        <taxon>Diplogasteromorpha</taxon>
        <taxon>Diplogasteroidea</taxon>
        <taxon>Neodiplogasteridae</taxon>
        <taxon>Pristionchus</taxon>
    </lineage>
</organism>
<sequence length="174" mass="19367">SSTCPVTASQLYCPLNSPNRFYGNIHQWSMNFDEYPTPNNYNGYLNQKIDACIDLGSRSDKLQAGVTSTGSFTRQFCTPRCAFTLVIVGPMECATRRLPIQWSPQFLVPSAMTTKVDCSNLSLPYPIDAYPVNRMILQYGGSTPIPDQFLRTLGTLSIPIENLHVSLSTCKRIS</sequence>
<keyword evidence="2" id="KW-1185">Reference proteome</keyword>
<evidence type="ECO:0000313" key="2">
    <source>
        <dbReference type="Proteomes" id="UP001432322"/>
    </source>
</evidence>